<dbReference type="GO" id="GO:0006811">
    <property type="term" value="P:monoatomic ion transport"/>
    <property type="evidence" value="ECO:0007669"/>
    <property type="project" value="UniProtKB-KW"/>
</dbReference>
<dbReference type="GO" id="GO:0015288">
    <property type="term" value="F:porin activity"/>
    <property type="evidence" value="ECO:0007669"/>
    <property type="project" value="UniProtKB-KW"/>
</dbReference>
<comment type="caution">
    <text evidence="11">The sequence shown here is derived from an EMBL/GenBank/DDBJ whole genome shotgun (WGS) entry which is preliminary data.</text>
</comment>
<dbReference type="STRING" id="197461.A3843_17505"/>
<proteinExistence type="inferred from homology"/>
<sequence>MRKLTLTAAALAMGAVPAYAADLPVAPEPVDYVQICDAYGDGYFFIPGTETCLRIRGRVRAEYRWNDFGDAPNNWDRRTLNDTSTRARGYLRMDARTQTEYGLLRAYIDMFATVDTPTFSANSNARPSTVVDRPSNDNNVGSFGSAGGTSLTLDYAFVQFGGLTVGKAKSFYDFWTGYAYGAITTVAYSDDNPWVAGYTADFGNGFSASLAFEDRSFRQQGLYVGSYLYPQPAGGPAYSQGYGGHRWPNIVGNIRVDQGWGSAQLMGAVQEVRYLSSVASGEVGWAIGAGVELDFSNFLSGTFFALQGGYANGALGYIHSDWGATVFDATDIFPTGLVGESTRNQSGTSEGWSIAGGFYTEWTPEFNSALQLSYAEADNKNFYDFDQFDLNAKVGWTPVSGFEIGTELGYRNISFDNAVSPGGSTLTTPSDNDIITVLIRVQRDF</sequence>
<evidence type="ECO:0000256" key="9">
    <source>
        <dbReference type="ARBA" id="ARBA00023237"/>
    </source>
</evidence>
<comment type="similarity">
    <text evidence="1 10">Belongs to the alphaproteobacteria porin family.</text>
</comment>
<dbReference type="EMBL" id="LVVZ01000041">
    <property type="protein sequence ID" value="OKL42468.1"/>
    <property type="molecule type" value="Genomic_DNA"/>
</dbReference>
<dbReference type="Proteomes" id="UP000185783">
    <property type="component" value="Unassembled WGS sequence"/>
</dbReference>
<evidence type="ECO:0000313" key="11">
    <source>
        <dbReference type="EMBL" id="OKL42468.1"/>
    </source>
</evidence>
<keyword evidence="8 10" id="KW-0472">Membrane</keyword>
<organism evidence="11 12">
    <name type="scientific">Pseudovibrio exalbescens</name>
    <dbReference type="NCBI Taxonomy" id="197461"/>
    <lineage>
        <taxon>Bacteria</taxon>
        <taxon>Pseudomonadati</taxon>
        <taxon>Pseudomonadota</taxon>
        <taxon>Alphaproteobacteria</taxon>
        <taxon>Hyphomicrobiales</taxon>
        <taxon>Stappiaceae</taxon>
        <taxon>Pseudovibrio</taxon>
    </lineage>
</organism>
<keyword evidence="7 10" id="KW-0626">Porin</keyword>
<evidence type="ECO:0000256" key="4">
    <source>
        <dbReference type="ARBA" id="ARBA00022692"/>
    </source>
</evidence>
<accession>A0A1U7JCP0</accession>
<comment type="function">
    <text evidence="10">Forms passive diffusion pores that allow small molecular weight hydrophilic materials across the outer membrane.</text>
</comment>
<dbReference type="InterPro" id="IPR003684">
    <property type="entry name" value="Porin_alphabac"/>
</dbReference>
<evidence type="ECO:0000256" key="10">
    <source>
        <dbReference type="RuleBase" id="RU364005"/>
    </source>
</evidence>
<evidence type="ECO:0000256" key="7">
    <source>
        <dbReference type="ARBA" id="ARBA00023114"/>
    </source>
</evidence>
<name>A0A1U7JCP0_9HYPH</name>
<keyword evidence="6 10" id="KW-0406">Ion transport</keyword>
<evidence type="ECO:0000256" key="1">
    <source>
        <dbReference type="ARBA" id="ARBA00009521"/>
    </source>
</evidence>
<evidence type="ECO:0000256" key="5">
    <source>
        <dbReference type="ARBA" id="ARBA00022729"/>
    </source>
</evidence>
<keyword evidence="2 10" id="KW-0813">Transport</keyword>
<dbReference type="Pfam" id="PF02530">
    <property type="entry name" value="Porin_2"/>
    <property type="match status" value="1"/>
</dbReference>
<evidence type="ECO:0000256" key="6">
    <source>
        <dbReference type="ARBA" id="ARBA00023065"/>
    </source>
</evidence>
<feature type="signal peptide" evidence="10">
    <location>
        <begin position="1"/>
        <end position="20"/>
    </location>
</feature>
<dbReference type="SUPFAM" id="SSF56935">
    <property type="entry name" value="Porins"/>
    <property type="match status" value="1"/>
</dbReference>
<reference evidence="11 12" key="1">
    <citation type="submission" date="2016-03" db="EMBL/GenBank/DDBJ databases">
        <title>Genome sequence of Nesiotobacter sp. nov., a moderately halophilic alphaproteobacterium isolated from the Yellow Sea, China.</title>
        <authorList>
            <person name="Zhang G."/>
            <person name="Zhang R."/>
        </authorList>
    </citation>
    <scope>NUCLEOTIDE SEQUENCE [LARGE SCALE GENOMIC DNA]</scope>
    <source>
        <strain evidence="11 12">WB1-6</strain>
    </source>
</reference>
<dbReference type="GO" id="GO:0009279">
    <property type="term" value="C:cell outer membrane"/>
    <property type="evidence" value="ECO:0007669"/>
    <property type="project" value="UniProtKB-SubCell"/>
</dbReference>
<keyword evidence="3 10" id="KW-1134">Transmembrane beta strand</keyword>
<keyword evidence="5 10" id="KW-0732">Signal</keyword>
<gene>
    <name evidence="11" type="ORF">A3843_17505</name>
</gene>
<keyword evidence="4 10" id="KW-0812">Transmembrane</keyword>
<comment type="domain">
    <text evidence="10">Consists of 16-stranded beta-barrel sheets, with large surface-exposed loops, that form a transmembrane pore at the center of each barrel. The pore is partially ocluded by a peptide loop that folds into the pore lumen.</text>
</comment>
<dbReference type="GO" id="GO:0046930">
    <property type="term" value="C:pore complex"/>
    <property type="evidence" value="ECO:0007669"/>
    <property type="project" value="UniProtKB-KW"/>
</dbReference>
<protein>
    <recommendedName>
        <fullName evidence="10">Porin</fullName>
    </recommendedName>
</protein>
<dbReference type="AlphaFoldDB" id="A0A1U7JCP0"/>
<keyword evidence="9 10" id="KW-0998">Cell outer membrane</keyword>
<evidence type="ECO:0000256" key="2">
    <source>
        <dbReference type="ARBA" id="ARBA00022448"/>
    </source>
</evidence>
<evidence type="ECO:0000256" key="8">
    <source>
        <dbReference type="ARBA" id="ARBA00023136"/>
    </source>
</evidence>
<evidence type="ECO:0000313" key="12">
    <source>
        <dbReference type="Proteomes" id="UP000185783"/>
    </source>
</evidence>
<comment type="subcellular location">
    <subcellularLocation>
        <location evidence="10">Cell outer membrane</location>
        <topology evidence="10">Multi-pass membrane protein</topology>
    </subcellularLocation>
</comment>
<dbReference type="RefSeq" id="WP_028482496.1">
    <property type="nucleotide sequence ID" value="NZ_LVVZ01000041.1"/>
</dbReference>
<keyword evidence="12" id="KW-1185">Reference proteome</keyword>
<feature type="chain" id="PRO_5010398861" description="Porin" evidence="10">
    <location>
        <begin position="21"/>
        <end position="445"/>
    </location>
</feature>
<evidence type="ECO:0000256" key="3">
    <source>
        <dbReference type="ARBA" id="ARBA00022452"/>
    </source>
</evidence>